<dbReference type="AlphaFoldDB" id="A0A1F4XXS1"/>
<protein>
    <submittedName>
        <fullName evidence="2">Uncharacterized protein</fullName>
    </submittedName>
</protein>
<dbReference type="Proteomes" id="UP000178585">
    <property type="component" value="Unassembled WGS sequence"/>
</dbReference>
<keyword evidence="1" id="KW-0472">Membrane</keyword>
<comment type="caution">
    <text evidence="2">The sequence shown here is derived from an EMBL/GenBank/DDBJ whole genome shotgun (WGS) entry which is preliminary data.</text>
</comment>
<feature type="transmembrane region" description="Helical" evidence="1">
    <location>
        <begin position="12"/>
        <end position="36"/>
    </location>
</feature>
<keyword evidence="1" id="KW-1133">Transmembrane helix</keyword>
<name>A0A1F4XXS1_9BACT</name>
<dbReference type="STRING" id="1797245.A2949_02630"/>
<accession>A0A1F4XXS1</accession>
<evidence type="ECO:0000313" key="3">
    <source>
        <dbReference type="Proteomes" id="UP000178585"/>
    </source>
</evidence>
<sequence>MEAIQELAGKLAEVIINPILALIFGAGLLVFVWGLVQFLYNTNTSGSVDNDGKKHMFWGLLGMFIMVAVFALIRIIANTINVQLPPGY</sequence>
<evidence type="ECO:0000256" key="1">
    <source>
        <dbReference type="SAM" id="Phobius"/>
    </source>
</evidence>
<feature type="transmembrane region" description="Helical" evidence="1">
    <location>
        <begin position="56"/>
        <end position="77"/>
    </location>
</feature>
<proteinExistence type="predicted"/>
<keyword evidence="1" id="KW-0812">Transmembrane</keyword>
<organism evidence="2 3">
    <name type="scientific">Candidatus Adlerbacteria bacterium RIFCSPLOWO2_01_FULL_54_21b</name>
    <dbReference type="NCBI Taxonomy" id="1797245"/>
    <lineage>
        <taxon>Bacteria</taxon>
        <taxon>Candidatus Adleribacteriota</taxon>
    </lineage>
</organism>
<evidence type="ECO:0000313" key="2">
    <source>
        <dbReference type="EMBL" id="OGC86500.1"/>
    </source>
</evidence>
<gene>
    <name evidence="2" type="ORF">A2949_02630</name>
</gene>
<dbReference type="EMBL" id="MEWZ01000021">
    <property type="protein sequence ID" value="OGC86500.1"/>
    <property type="molecule type" value="Genomic_DNA"/>
</dbReference>
<reference evidence="2 3" key="1">
    <citation type="journal article" date="2016" name="Nat. Commun.">
        <title>Thousands of microbial genomes shed light on interconnected biogeochemical processes in an aquifer system.</title>
        <authorList>
            <person name="Anantharaman K."/>
            <person name="Brown C.T."/>
            <person name="Hug L.A."/>
            <person name="Sharon I."/>
            <person name="Castelle C.J."/>
            <person name="Probst A.J."/>
            <person name="Thomas B.C."/>
            <person name="Singh A."/>
            <person name="Wilkins M.J."/>
            <person name="Karaoz U."/>
            <person name="Brodie E.L."/>
            <person name="Williams K.H."/>
            <person name="Hubbard S.S."/>
            <person name="Banfield J.F."/>
        </authorList>
    </citation>
    <scope>NUCLEOTIDE SEQUENCE [LARGE SCALE GENOMIC DNA]</scope>
</reference>